<gene>
    <name evidence="1" type="ORF">V1477_019900</name>
</gene>
<reference evidence="1 2" key="1">
    <citation type="journal article" date="2024" name="Ann. Entomol. Soc. Am.">
        <title>Genomic analyses of the southern and eastern yellowjacket wasps (Hymenoptera: Vespidae) reveal evolutionary signatures of social life.</title>
        <authorList>
            <person name="Catto M.A."/>
            <person name="Caine P.B."/>
            <person name="Orr S.E."/>
            <person name="Hunt B.G."/>
            <person name="Goodisman M.A.D."/>
        </authorList>
    </citation>
    <scope>NUCLEOTIDE SEQUENCE [LARGE SCALE GENOMIC DNA]</scope>
    <source>
        <strain evidence="1">232</strain>
        <tissue evidence="1">Head and thorax</tissue>
    </source>
</reference>
<dbReference type="AlphaFoldDB" id="A0ABD2AKJ2"/>
<sequence>MAAARSKSLRVSVMSLADCDKQKGKNLRGVKVALLLLTSNGYERVLPLPFLALLSRPNSRTLVGADAPVRGVPERQGRRLESREPMNRVSIALKVKRRLSERWKIYTVVFRDVSDRQGRLGTLVNRSEGQTRLLRSLKYERDTLHEDARRVPIEFSNEYEGNILDVR</sequence>
<accession>A0ABD2AKJ2</accession>
<dbReference type="Proteomes" id="UP001607303">
    <property type="component" value="Unassembled WGS sequence"/>
</dbReference>
<proteinExistence type="predicted"/>
<protein>
    <submittedName>
        <fullName evidence="1">Uncharacterized protein</fullName>
    </submittedName>
</protein>
<comment type="caution">
    <text evidence="1">The sequence shown here is derived from an EMBL/GenBank/DDBJ whole genome shotgun (WGS) entry which is preliminary data.</text>
</comment>
<evidence type="ECO:0000313" key="1">
    <source>
        <dbReference type="EMBL" id="KAL2721080.1"/>
    </source>
</evidence>
<name>A0ABD2AKJ2_VESMC</name>
<evidence type="ECO:0000313" key="2">
    <source>
        <dbReference type="Proteomes" id="UP001607303"/>
    </source>
</evidence>
<keyword evidence="2" id="KW-1185">Reference proteome</keyword>
<dbReference type="EMBL" id="JAYRBN010000116">
    <property type="protein sequence ID" value="KAL2721080.1"/>
    <property type="molecule type" value="Genomic_DNA"/>
</dbReference>
<organism evidence="1 2">
    <name type="scientific">Vespula maculifrons</name>
    <name type="common">Eastern yellow jacket</name>
    <name type="synonym">Wasp</name>
    <dbReference type="NCBI Taxonomy" id="7453"/>
    <lineage>
        <taxon>Eukaryota</taxon>
        <taxon>Metazoa</taxon>
        <taxon>Ecdysozoa</taxon>
        <taxon>Arthropoda</taxon>
        <taxon>Hexapoda</taxon>
        <taxon>Insecta</taxon>
        <taxon>Pterygota</taxon>
        <taxon>Neoptera</taxon>
        <taxon>Endopterygota</taxon>
        <taxon>Hymenoptera</taxon>
        <taxon>Apocrita</taxon>
        <taxon>Aculeata</taxon>
        <taxon>Vespoidea</taxon>
        <taxon>Vespidae</taxon>
        <taxon>Vespinae</taxon>
        <taxon>Vespula</taxon>
    </lineage>
</organism>